<dbReference type="HOGENOM" id="CLU_3298953_0_0_6"/>
<sequence>MWYRAIAHPFMMPILLVLVPQQGNITVSVIQSVIRVSERG</sequence>
<evidence type="ECO:0000313" key="1">
    <source>
        <dbReference type="EMBL" id="ABS47078.1"/>
    </source>
</evidence>
<dbReference type="KEGG" id="ypi:YpsIP31758_2615"/>
<protein>
    <submittedName>
        <fullName evidence="1">Uncharacterized protein</fullName>
    </submittedName>
</protein>
<organism evidence="1 2">
    <name type="scientific">Yersinia pseudotuberculosis serotype O:1b (strain IP 31758)</name>
    <dbReference type="NCBI Taxonomy" id="349747"/>
    <lineage>
        <taxon>Bacteria</taxon>
        <taxon>Pseudomonadati</taxon>
        <taxon>Pseudomonadota</taxon>
        <taxon>Gammaproteobacteria</taxon>
        <taxon>Enterobacterales</taxon>
        <taxon>Yersiniaceae</taxon>
        <taxon>Yersinia</taxon>
    </lineage>
</organism>
<evidence type="ECO:0000313" key="2">
    <source>
        <dbReference type="Proteomes" id="UP000002412"/>
    </source>
</evidence>
<reference evidence="1 2" key="1">
    <citation type="journal article" date="2007" name="PLoS Genet.">
        <title>The complete genome sequence of Yersinia pseudotuberculosis IP31758, the causative agent of Far East scarlet-like fever.</title>
        <authorList>
            <person name="Eppinger M."/>
            <person name="Rosovitz M.J."/>
            <person name="Fricke W.F."/>
            <person name="Rasko D.A."/>
            <person name="Kokorina G."/>
            <person name="Fayolle C."/>
            <person name="Lindler L.E."/>
            <person name="Carniel E."/>
            <person name="Ravel J."/>
        </authorList>
    </citation>
    <scope>NUCLEOTIDE SEQUENCE [LARGE SCALE GENOMIC DNA]</scope>
    <source>
        <strain evidence="1 2">IP 31758</strain>
    </source>
</reference>
<name>A0A0U1QWU3_YERP3</name>
<dbReference type="Proteomes" id="UP000002412">
    <property type="component" value="Chromosome"/>
</dbReference>
<proteinExistence type="predicted"/>
<accession>A0A0U1QWU3</accession>
<dbReference type="EMBL" id="CP000720">
    <property type="protein sequence ID" value="ABS47078.1"/>
    <property type="molecule type" value="Genomic_DNA"/>
</dbReference>
<gene>
    <name evidence="1" type="ordered locus">YpsIP31758_2615</name>
</gene>
<dbReference type="AlphaFoldDB" id="A0A0U1QWU3"/>